<dbReference type="GO" id="GO:0045944">
    <property type="term" value="P:positive regulation of transcription by RNA polymerase II"/>
    <property type="evidence" value="ECO:0007669"/>
    <property type="project" value="TreeGrafter"/>
</dbReference>
<dbReference type="GO" id="GO:0008270">
    <property type="term" value="F:zinc ion binding"/>
    <property type="evidence" value="ECO:0007669"/>
    <property type="project" value="UniProtKB-KW"/>
</dbReference>
<reference evidence="12" key="1">
    <citation type="submission" date="2011-06" db="EMBL/GenBank/DDBJ databases">
        <title>The Genome Sequence of Fusarium oxysporum Fo47.</title>
        <authorList>
            <consortium name="The Broad Institute Genome Sequencing Platform"/>
            <person name="Ma L.-J."/>
            <person name="Gale L.R."/>
            <person name="Schwartz D.C."/>
            <person name="Zhou S."/>
            <person name="Corby-Kistler H."/>
            <person name="Young S.K."/>
            <person name="Zeng Q."/>
            <person name="Gargeya S."/>
            <person name="Fitzgerald M."/>
            <person name="Haas B."/>
            <person name="Abouelleil A."/>
            <person name="Alvarado L."/>
            <person name="Arachchi H.M."/>
            <person name="Berlin A."/>
            <person name="Brown A."/>
            <person name="Chapman S.B."/>
            <person name="Chen Z."/>
            <person name="Dunbar C."/>
            <person name="Freedman E."/>
            <person name="Gearin G."/>
            <person name="Gellesch M."/>
            <person name="Goldberg J."/>
            <person name="Griggs A."/>
            <person name="Gujja S."/>
            <person name="Heiman D."/>
            <person name="Howarth C."/>
            <person name="Larson L."/>
            <person name="Lui A."/>
            <person name="MacDonald P.J.P."/>
            <person name="Mehta T."/>
            <person name="Montmayeur A."/>
            <person name="Murphy C."/>
            <person name="Neiman D."/>
            <person name="Pearson M."/>
            <person name="Priest M."/>
            <person name="Roberts A."/>
            <person name="Saif S."/>
            <person name="Shea T."/>
            <person name="Shenoy N."/>
            <person name="Sisk P."/>
            <person name="Stolte C."/>
            <person name="Sykes S."/>
            <person name="Wortman J."/>
            <person name="Nusbaum C."/>
            <person name="Birren B."/>
        </authorList>
    </citation>
    <scope>NUCLEOTIDE SEQUENCE [LARGE SCALE GENOMIC DNA]</scope>
    <source>
        <strain evidence="12">Fo47</strain>
    </source>
</reference>
<keyword evidence="7" id="KW-0539">Nucleus</keyword>
<dbReference type="PANTHER" id="PTHR47257">
    <property type="entry name" value="PH-RESPONSE TRANSCRIPTION FACTOR PACC/RIM101"/>
    <property type="match status" value="1"/>
</dbReference>
<keyword evidence="4" id="KW-0677">Repeat</keyword>
<keyword evidence="3" id="KW-0479">Metal-binding</keyword>
<keyword evidence="5 9" id="KW-0863">Zinc-finger</keyword>
<dbReference type="InterPro" id="IPR036236">
    <property type="entry name" value="Znf_C2H2_sf"/>
</dbReference>
<dbReference type="Proteomes" id="UP000030766">
    <property type="component" value="Unassembled WGS sequence"/>
</dbReference>
<sequence length="295" mass="33397">MSVTSTPGIDPSRAKSPSAYSSNLSCSWNACKEKFSSPELLYEHLCEWHVGRKNTNLNFTCRWVRCPTTTSKREHMVSHMRVHVPLRPHECKNCGKCFKRPQDLKKHLKSYAHNLTLTGPPQEPQGRHTYRLLSRSGPVPCYDQYNQLHFNDTISPHQAGQSKHHDPPQPTSISSGLKFNPPAVNDVYAEHFRCNSAPEGYEHLHTLGLVDDFFDKAKRRQISPSSYAEIDHFLVPLRGSLSVPNACITAPHRYTPPPTNIAVVCTDTNPRQNLLRQQYDASVSRVHTPGGFHTR</sequence>
<evidence type="ECO:0000256" key="3">
    <source>
        <dbReference type="ARBA" id="ARBA00022723"/>
    </source>
</evidence>
<dbReference type="HOGENOM" id="CLU_066793_0_1_1"/>
<accession>W9J7N2</accession>
<name>W9J7N2_FUSOX</name>
<feature type="region of interest" description="Disordered" evidence="10">
    <location>
        <begin position="1"/>
        <end position="22"/>
    </location>
</feature>
<keyword evidence="6" id="KW-0862">Zinc</keyword>
<dbReference type="VEuPathDB" id="FungiDB:FOZG_18249"/>
<feature type="domain" description="C2H2-type" evidence="11">
    <location>
        <begin position="89"/>
        <end position="113"/>
    </location>
</feature>
<comment type="similarity">
    <text evidence="8">Belongs to the pacC/RIM101 family.</text>
</comment>
<evidence type="ECO:0000256" key="10">
    <source>
        <dbReference type="SAM" id="MobiDB-lite"/>
    </source>
</evidence>
<dbReference type="AlphaFoldDB" id="W9J7N2"/>
<feature type="region of interest" description="Disordered" evidence="10">
    <location>
        <begin position="154"/>
        <end position="176"/>
    </location>
</feature>
<dbReference type="GO" id="GO:0005634">
    <property type="term" value="C:nucleus"/>
    <property type="evidence" value="ECO:0007669"/>
    <property type="project" value="UniProtKB-SubCell"/>
</dbReference>
<dbReference type="PROSITE" id="PS50157">
    <property type="entry name" value="ZINC_FINGER_C2H2_2"/>
    <property type="match status" value="3"/>
</dbReference>
<evidence type="ECO:0000256" key="9">
    <source>
        <dbReference type="PROSITE-ProRule" id="PRU00042"/>
    </source>
</evidence>
<evidence type="ECO:0000256" key="8">
    <source>
        <dbReference type="ARBA" id="ARBA00038089"/>
    </source>
</evidence>
<dbReference type="PANTHER" id="PTHR47257:SF1">
    <property type="entry name" value="PH-RESPONSE TRANSCRIPTION FACTOR PACC_RIM101"/>
    <property type="match status" value="1"/>
</dbReference>
<keyword evidence="2" id="KW-0678">Repressor</keyword>
<dbReference type="FunFam" id="3.30.160.60:FF:000100">
    <property type="entry name" value="Zinc finger 45-like"/>
    <property type="match status" value="1"/>
</dbReference>
<feature type="domain" description="C2H2-type" evidence="11">
    <location>
        <begin position="24"/>
        <end position="54"/>
    </location>
</feature>
<reference evidence="12" key="2">
    <citation type="submission" date="2012-06" db="EMBL/GenBank/DDBJ databases">
        <title>Annotation of the Genome Sequence of Fusarium oxysporum Fo47.</title>
        <authorList>
            <consortium name="The Broad Institute Genomics Platform"/>
            <person name="Ma L.-J."/>
            <person name="Corby-Kistler H."/>
            <person name="Broz K."/>
            <person name="Gale L.R."/>
            <person name="Jonkers W."/>
            <person name="O'Donnell K."/>
            <person name="Ploetz R."/>
            <person name="Steinberg C."/>
            <person name="Schwartz D.C."/>
            <person name="VanEtten H."/>
            <person name="Zhou S."/>
            <person name="Young S.K."/>
            <person name="Zeng Q."/>
            <person name="Gargeya S."/>
            <person name="Fitzgerald M."/>
            <person name="Abouelleil A."/>
            <person name="Alvarado L."/>
            <person name="Chapman S.B."/>
            <person name="Gainer-Dewar J."/>
            <person name="Goldberg J."/>
            <person name="Griggs A."/>
            <person name="Gujja S."/>
            <person name="Hansen M."/>
            <person name="Howarth C."/>
            <person name="Imamovic A."/>
            <person name="Ireland A."/>
            <person name="Larimer J."/>
            <person name="McCowan C."/>
            <person name="Murphy C."/>
            <person name="Pearson M."/>
            <person name="Poon T.W."/>
            <person name="Priest M."/>
            <person name="Roberts A."/>
            <person name="Saif S."/>
            <person name="Shea T."/>
            <person name="Sykes S."/>
            <person name="Wortman J."/>
            <person name="Nusbaum C."/>
            <person name="Birren B."/>
        </authorList>
    </citation>
    <scope>NUCLEOTIDE SEQUENCE</scope>
    <source>
        <strain evidence="12">Fo47</strain>
    </source>
</reference>
<dbReference type="InterPro" id="IPR013087">
    <property type="entry name" value="Znf_C2H2_type"/>
</dbReference>
<dbReference type="EMBL" id="JH717939">
    <property type="protein sequence ID" value="EWZ28047.1"/>
    <property type="molecule type" value="Genomic_DNA"/>
</dbReference>
<protein>
    <recommendedName>
        <fullName evidence="11">C2H2-type domain-containing protein</fullName>
    </recommendedName>
</protein>
<organism evidence="12">
    <name type="scientific">Fusarium oxysporum Fo47</name>
    <dbReference type="NCBI Taxonomy" id="660027"/>
    <lineage>
        <taxon>Eukaryota</taxon>
        <taxon>Fungi</taxon>
        <taxon>Dikarya</taxon>
        <taxon>Ascomycota</taxon>
        <taxon>Pezizomycotina</taxon>
        <taxon>Sordariomycetes</taxon>
        <taxon>Hypocreomycetidae</taxon>
        <taxon>Hypocreales</taxon>
        <taxon>Nectriaceae</taxon>
        <taxon>Fusarium</taxon>
        <taxon>Fusarium oxysporum species complex</taxon>
    </lineage>
</organism>
<dbReference type="SUPFAM" id="SSF57667">
    <property type="entry name" value="beta-beta-alpha zinc fingers"/>
    <property type="match status" value="2"/>
</dbReference>
<gene>
    <name evidence="12" type="ORF">FOZG_18249</name>
</gene>
<comment type="subcellular location">
    <subcellularLocation>
        <location evidence="1">Nucleus</location>
    </subcellularLocation>
</comment>
<dbReference type="InterPro" id="IPR050806">
    <property type="entry name" value="pacC/RIM101"/>
</dbReference>
<dbReference type="PROSITE" id="PS00028">
    <property type="entry name" value="ZINC_FINGER_C2H2_1"/>
    <property type="match status" value="2"/>
</dbReference>
<dbReference type="Pfam" id="PF00096">
    <property type="entry name" value="zf-C2H2"/>
    <property type="match status" value="1"/>
</dbReference>
<evidence type="ECO:0000259" key="11">
    <source>
        <dbReference type="PROSITE" id="PS50157"/>
    </source>
</evidence>
<evidence type="ECO:0000256" key="4">
    <source>
        <dbReference type="ARBA" id="ARBA00022737"/>
    </source>
</evidence>
<evidence type="ECO:0000256" key="1">
    <source>
        <dbReference type="ARBA" id="ARBA00004123"/>
    </source>
</evidence>
<evidence type="ECO:0000256" key="2">
    <source>
        <dbReference type="ARBA" id="ARBA00022491"/>
    </source>
</evidence>
<proteinExistence type="inferred from homology"/>
<dbReference type="SMART" id="SM00355">
    <property type="entry name" value="ZnF_C2H2"/>
    <property type="match status" value="3"/>
</dbReference>
<evidence type="ECO:0000256" key="5">
    <source>
        <dbReference type="ARBA" id="ARBA00022771"/>
    </source>
</evidence>
<evidence type="ECO:0000313" key="12">
    <source>
        <dbReference type="EMBL" id="EWZ28047.1"/>
    </source>
</evidence>
<evidence type="ECO:0000256" key="7">
    <source>
        <dbReference type="ARBA" id="ARBA00023242"/>
    </source>
</evidence>
<feature type="domain" description="C2H2-type" evidence="11">
    <location>
        <begin position="59"/>
        <end position="88"/>
    </location>
</feature>
<dbReference type="Gene3D" id="3.30.160.60">
    <property type="entry name" value="Classic Zinc Finger"/>
    <property type="match status" value="2"/>
</dbReference>
<evidence type="ECO:0000256" key="6">
    <source>
        <dbReference type="ARBA" id="ARBA00022833"/>
    </source>
</evidence>